<dbReference type="Proteomes" id="UP000014023">
    <property type="component" value="Unassembled WGS sequence"/>
</dbReference>
<dbReference type="Pfam" id="PF01381">
    <property type="entry name" value="HTH_3"/>
    <property type="match status" value="1"/>
</dbReference>
<evidence type="ECO:0000259" key="1">
    <source>
        <dbReference type="PROSITE" id="PS50943"/>
    </source>
</evidence>
<dbReference type="SUPFAM" id="SSF47413">
    <property type="entry name" value="lambda repressor-like DNA-binding domains"/>
    <property type="match status" value="1"/>
</dbReference>
<dbReference type="AlphaFoldDB" id="A0A9W5Q3M0"/>
<dbReference type="InterPro" id="IPR010982">
    <property type="entry name" value="Lambda_DNA-bd_dom_sf"/>
</dbReference>
<organism evidence="2 3">
    <name type="scientific">Bacillus cereus VD196</name>
    <dbReference type="NCBI Taxonomy" id="1053243"/>
    <lineage>
        <taxon>Bacteria</taxon>
        <taxon>Bacillati</taxon>
        <taxon>Bacillota</taxon>
        <taxon>Bacilli</taxon>
        <taxon>Bacillales</taxon>
        <taxon>Bacillaceae</taxon>
        <taxon>Bacillus</taxon>
        <taxon>Bacillus cereus group</taxon>
    </lineage>
</organism>
<feature type="domain" description="HTH cro/C1-type" evidence="1">
    <location>
        <begin position="12"/>
        <end position="67"/>
    </location>
</feature>
<proteinExistence type="predicted"/>
<evidence type="ECO:0000313" key="2">
    <source>
        <dbReference type="EMBL" id="EOO66374.1"/>
    </source>
</evidence>
<reference evidence="2 3" key="1">
    <citation type="submission" date="2012-12" db="EMBL/GenBank/DDBJ databases">
        <title>The Genome Sequence of Bacillus cereus VD196.</title>
        <authorList>
            <consortium name="The Broad Institute Genome Sequencing Platform"/>
            <consortium name="The Broad Institute Genome Sequencing Center for Infectious Disease"/>
            <person name="Feldgarden M."/>
            <person name="Van der Auwera G.A."/>
            <person name="Mahillon J."/>
            <person name="Duprez V."/>
            <person name="Timmery S."/>
            <person name="Mattelet C."/>
            <person name="Dierick K."/>
            <person name="Sun M."/>
            <person name="Yu Z."/>
            <person name="Zhu L."/>
            <person name="Hu X."/>
            <person name="Shank E.B."/>
            <person name="Swiecicka I."/>
            <person name="Hansen B.M."/>
            <person name="Andrup L."/>
            <person name="Walker B."/>
            <person name="Young S.K."/>
            <person name="Zeng Q."/>
            <person name="Gargeya S."/>
            <person name="Fitzgerald M."/>
            <person name="Haas B."/>
            <person name="Abouelleil A."/>
            <person name="Alvarado L."/>
            <person name="Arachchi H.M."/>
            <person name="Berlin A.M."/>
            <person name="Chapman S.B."/>
            <person name="Dewar J."/>
            <person name="Goldberg J."/>
            <person name="Griggs A."/>
            <person name="Gujja S."/>
            <person name="Hansen M."/>
            <person name="Howarth C."/>
            <person name="Imamovic A."/>
            <person name="Larimer J."/>
            <person name="McCowan C."/>
            <person name="Murphy C."/>
            <person name="Neiman D."/>
            <person name="Pearson M."/>
            <person name="Priest M."/>
            <person name="Roberts A."/>
            <person name="Saif S."/>
            <person name="Shea T."/>
            <person name="Sisk P."/>
            <person name="Sykes S."/>
            <person name="Wortman J."/>
            <person name="Nusbaum C."/>
            <person name="Birren B."/>
        </authorList>
    </citation>
    <scope>NUCLEOTIDE SEQUENCE [LARGE SCALE GENOMIC DNA]</scope>
    <source>
        <strain evidence="2 3">VD196</strain>
    </source>
</reference>
<accession>A0A9W5Q3M0</accession>
<comment type="caution">
    <text evidence="2">The sequence shown here is derived from an EMBL/GenBank/DDBJ whole genome shotgun (WGS) entry which is preliminary data.</text>
</comment>
<dbReference type="SMART" id="SM00530">
    <property type="entry name" value="HTH_XRE"/>
    <property type="match status" value="1"/>
</dbReference>
<dbReference type="RefSeq" id="WP_016125319.1">
    <property type="nucleotide sequence ID" value="NZ_KB976265.1"/>
</dbReference>
<dbReference type="CDD" id="cd00093">
    <property type="entry name" value="HTH_XRE"/>
    <property type="match status" value="1"/>
</dbReference>
<gene>
    <name evidence="2" type="ORF">IKE_03091</name>
</gene>
<dbReference type="InterPro" id="IPR001387">
    <property type="entry name" value="Cro/C1-type_HTH"/>
</dbReference>
<dbReference type="PROSITE" id="PS50943">
    <property type="entry name" value="HTH_CROC1"/>
    <property type="match status" value="1"/>
</dbReference>
<dbReference type="Gene3D" id="1.10.260.40">
    <property type="entry name" value="lambda repressor-like DNA-binding domains"/>
    <property type="match status" value="1"/>
</dbReference>
<sequence>MDIDKKAVGMRIAEIRRDKGLTLEEFGKLVDNAGKSIVSKWEKGSTLPNNKRIKIISEIGDITIDDLLYGNMENFIFNNLENFFPNGEKFLPSIIPALEIRKLAHELEQNNIKISNIEEVKKTINSKIPQWKVDFLKEVNNYLKLISNHKDLKKQVYEIMQSETSSLEKLSLVDEVFEHAKYFSFEDKIKLFRSIQDIVSVLETLVNNEFRYTDTFAFPIEEAEFIKTVGNLNVNLENMKQKQHLYYKMKNSPFPSKENHFEILVRVNNNNKCDLLTKNCDLLIHYFPEFKQDFLNKYFKETHISIVYKDDLYFGFLDSTLTFKTTINSEIFEINLKDNFKSCYILPTSAIFY</sequence>
<protein>
    <recommendedName>
        <fullName evidence="1">HTH cro/C1-type domain-containing protein</fullName>
    </recommendedName>
</protein>
<evidence type="ECO:0000313" key="3">
    <source>
        <dbReference type="Proteomes" id="UP000014023"/>
    </source>
</evidence>
<dbReference type="GO" id="GO:0003677">
    <property type="term" value="F:DNA binding"/>
    <property type="evidence" value="ECO:0007669"/>
    <property type="project" value="InterPro"/>
</dbReference>
<name>A0A9W5Q3M0_BACCE</name>
<dbReference type="EMBL" id="AHFL01000015">
    <property type="protein sequence ID" value="EOO66374.1"/>
    <property type="molecule type" value="Genomic_DNA"/>
</dbReference>